<evidence type="ECO:0000313" key="2">
    <source>
        <dbReference type="Proteomes" id="UP001370348"/>
    </source>
</evidence>
<evidence type="ECO:0000313" key="1">
    <source>
        <dbReference type="EMBL" id="WXB19007.1"/>
    </source>
</evidence>
<dbReference type="Proteomes" id="UP001370348">
    <property type="component" value="Chromosome"/>
</dbReference>
<dbReference type="EMBL" id="CP089984">
    <property type="protein sequence ID" value="WXB19007.1"/>
    <property type="molecule type" value="Genomic_DNA"/>
</dbReference>
<organism evidence="1 2">
    <name type="scientific">Pendulispora albinea</name>
    <dbReference type="NCBI Taxonomy" id="2741071"/>
    <lineage>
        <taxon>Bacteria</taxon>
        <taxon>Pseudomonadati</taxon>
        <taxon>Myxococcota</taxon>
        <taxon>Myxococcia</taxon>
        <taxon>Myxococcales</taxon>
        <taxon>Sorangiineae</taxon>
        <taxon>Pendulisporaceae</taxon>
        <taxon>Pendulispora</taxon>
    </lineage>
</organism>
<gene>
    <name evidence="1" type="ORF">LZC94_17430</name>
</gene>
<dbReference type="RefSeq" id="WP_394828630.1">
    <property type="nucleotide sequence ID" value="NZ_CP089984.1"/>
</dbReference>
<name>A0ABZ2M930_9BACT</name>
<protein>
    <submittedName>
        <fullName evidence="1">Uncharacterized protein</fullName>
    </submittedName>
</protein>
<proteinExistence type="predicted"/>
<accession>A0ABZ2M930</accession>
<keyword evidence="2" id="KW-1185">Reference proteome</keyword>
<sequence length="59" mass="6423">MRDTRGFRALFEGKLAIALQAFIEARLAECAACEKARFGVALAHPLSVAFSVRVAFPRA</sequence>
<reference evidence="1 2" key="1">
    <citation type="submission" date="2021-12" db="EMBL/GenBank/DDBJ databases">
        <title>Discovery of the Pendulisporaceae a myxobacterial family with distinct sporulation behavior and unique specialized metabolism.</title>
        <authorList>
            <person name="Garcia R."/>
            <person name="Popoff A."/>
            <person name="Bader C.D."/>
            <person name="Loehr J."/>
            <person name="Walesch S."/>
            <person name="Walt C."/>
            <person name="Boldt J."/>
            <person name="Bunk B."/>
            <person name="Haeckl F.J.F.P.J."/>
            <person name="Gunesch A.P."/>
            <person name="Birkelbach J."/>
            <person name="Nuebel U."/>
            <person name="Pietschmann T."/>
            <person name="Bach T."/>
            <person name="Mueller R."/>
        </authorList>
    </citation>
    <scope>NUCLEOTIDE SEQUENCE [LARGE SCALE GENOMIC DNA]</scope>
    <source>
        <strain evidence="1 2">MSr11954</strain>
    </source>
</reference>